<reference evidence="1" key="1">
    <citation type="submission" date="2021-05" db="EMBL/GenBank/DDBJ databases">
        <authorList>
            <person name="Alioto T."/>
            <person name="Alioto T."/>
            <person name="Gomez Garrido J."/>
        </authorList>
    </citation>
    <scope>NUCLEOTIDE SEQUENCE</scope>
</reference>
<proteinExistence type="predicted"/>
<dbReference type="EMBL" id="HBUE01070537">
    <property type="protein sequence ID" value="CAG6472403.1"/>
    <property type="molecule type" value="Transcribed_RNA"/>
</dbReference>
<sequence>MPLVLLEKLIFIEKVTFRQNCYSVPVPIHGQPSSRGRTANENGPSVDLMRFLFAAKFFRNRFYRGHGMFRFELRCKFEHPALSRDDRTRSLESIGLRPRCG</sequence>
<accession>A0A8D8BBV9</accession>
<dbReference type="AlphaFoldDB" id="A0A8D8BBV9"/>
<name>A0A8D8BBV9_CULPI</name>
<organism evidence="1">
    <name type="scientific">Culex pipiens</name>
    <name type="common">House mosquito</name>
    <dbReference type="NCBI Taxonomy" id="7175"/>
    <lineage>
        <taxon>Eukaryota</taxon>
        <taxon>Metazoa</taxon>
        <taxon>Ecdysozoa</taxon>
        <taxon>Arthropoda</taxon>
        <taxon>Hexapoda</taxon>
        <taxon>Insecta</taxon>
        <taxon>Pterygota</taxon>
        <taxon>Neoptera</taxon>
        <taxon>Endopterygota</taxon>
        <taxon>Diptera</taxon>
        <taxon>Nematocera</taxon>
        <taxon>Culicoidea</taxon>
        <taxon>Culicidae</taxon>
        <taxon>Culicinae</taxon>
        <taxon>Culicini</taxon>
        <taxon>Culex</taxon>
        <taxon>Culex</taxon>
    </lineage>
</organism>
<evidence type="ECO:0000313" key="1">
    <source>
        <dbReference type="EMBL" id="CAG6472403.1"/>
    </source>
</evidence>
<protein>
    <submittedName>
        <fullName evidence="1">(northern house mosquito) hypothetical protein</fullName>
    </submittedName>
</protein>